<keyword evidence="2" id="KW-1185">Reference proteome</keyword>
<sequence>MTACFWSLKQASAAAFVEEPPTMASSISRGSDKRLCLGVQASSTGPICIVSSPQESLQMTQNQTSNTTSDDDASNRKCTSFAEGKRHLFFFTVPKRMAIGGPFWI</sequence>
<proteinExistence type="predicted"/>
<gene>
    <name evidence="1" type="ORF">K3G42_027937</name>
</gene>
<protein>
    <submittedName>
        <fullName evidence="1">Uncharacterized protein</fullName>
    </submittedName>
</protein>
<evidence type="ECO:0000313" key="2">
    <source>
        <dbReference type="Proteomes" id="UP000827872"/>
    </source>
</evidence>
<comment type="caution">
    <text evidence="1">The sequence shown here is derived from an EMBL/GenBank/DDBJ whole genome shotgun (WGS) entry which is preliminary data.</text>
</comment>
<evidence type="ECO:0000313" key="1">
    <source>
        <dbReference type="EMBL" id="KAH8000717.1"/>
    </source>
</evidence>
<reference evidence="1" key="1">
    <citation type="submission" date="2021-08" db="EMBL/GenBank/DDBJ databases">
        <title>The first chromosome-level gecko genome reveals the dynamic sex chromosomes of Neotropical dwarf geckos (Sphaerodactylidae: Sphaerodactylus).</title>
        <authorList>
            <person name="Pinto B.J."/>
            <person name="Keating S.E."/>
            <person name="Gamble T."/>
        </authorList>
    </citation>
    <scope>NUCLEOTIDE SEQUENCE</scope>
    <source>
        <strain evidence="1">TG3544</strain>
    </source>
</reference>
<accession>A0ACB8F6G0</accession>
<name>A0ACB8F6G0_9SAUR</name>
<dbReference type="Proteomes" id="UP000827872">
    <property type="component" value="Linkage Group LG05"/>
</dbReference>
<organism evidence="1 2">
    <name type="scientific">Sphaerodactylus townsendi</name>
    <dbReference type="NCBI Taxonomy" id="933632"/>
    <lineage>
        <taxon>Eukaryota</taxon>
        <taxon>Metazoa</taxon>
        <taxon>Chordata</taxon>
        <taxon>Craniata</taxon>
        <taxon>Vertebrata</taxon>
        <taxon>Euteleostomi</taxon>
        <taxon>Lepidosauria</taxon>
        <taxon>Squamata</taxon>
        <taxon>Bifurcata</taxon>
        <taxon>Gekkota</taxon>
        <taxon>Sphaerodactylidae</taxon>
        <taxon>Sphaerodactylus</taxon>
    </lineage>
</organism>
<dbReference type="EMBL" id="CM037618">
    <property type="protein sequence ID" value="KAH8000717.1"/>
    <property type="molecule type" value="Genomic_DNA"/>
</dbReference>